<organism evidence="2 3">
    <name type="scientific">Funneliformis geosporum</name>
    <dbReference type="NCBI Taxonomy" id="1117311"/>
    <lineage>
        <taxon>Eukaryota</taxon>
        <taxon>Fungi</taxon>
        <taxon>Fungi incertae sedis</taxon>
        <taxon>Mucoromycota</taxon>
        <taxon>Glomeromycotina</taxon>
        <taxon>Glomeromycetes</taxon>
        <taxon>Glomerales</taxon>
        <taxon>Glomeraceae</taxon>
        <taxon>Funneliformis</taxon>
    </lineage>
</organism>
<evidence type="ECO:0000259" key="1">
    <source>
        <dbReference type="PROSITE" id="PS50011"/>
    </source>
</evidence>
<dbReference type="Gene3D" id="1.10.510.10">
    <property type="entry name" value="Transferase(Phosphotransferase) domain 1"/>
    <property type="match status" value="1"/>
</dbReference>
<dbReference type="SUPFAM" id="SSF56112">
    <property type="entry name" value="Protein kinase-like (PK-like)"/>
    <property type="match status" value="1"/>
</dbReference>
<dbReference type="AlphaFoldDB" id="A0A9W4WUK1"/>
<name>A0A9W4WUK1_9GLOM</name>
<dbReference type="SUPFAM" id="SSF56281">
    <property type="entry name" value="Metallo-hydrolase/oxidoreductase"/>
    <property type="match status" value="1"/>
</dbReference>
<accession>A0A9W4WUK1</accession>
<evidence type="ECO:0000313" key="3">
    <source>
        <dbReference type="Proteomes" id="UP001153678"/>
    </source>
</evidence>
<dbReference type="EMBL" id="CAMKVN010002195">
    <property type="protein sequence ID" value="CAI2180027.1"/>
    <property type="molecule type" value="Genomic_DNA"/>
</dbReference>
<reference evidence="2" key="1">
    <citation type="submission" date="2022-08" db="EMBL/GenBank/DDBJ databases">
        <authorList>
            <person name="Kallberg Y."/>
            <person name="Tangrot J."/>
            <person name="Rosling A."/>
        </authorList>
    </citation>
    <scope>NUCLEOTIDE SEQUENCE</scope>
    <source>
        <strain evidence="2">Wild A</strain>
    </source>
</reference>
<dbReference type="Gene3D" id="3.60.15.10">
    <property type="entry name" value="Ribonuclease Z/Hydroxyacylglutathione hydrolase-like"/>
    <property type="match status" value="1"/>
</dbReference>
<dbReference type="PANTHER" id="PTHR44329">
    <property type="entry name" value="SERINE/THREONINE-PROTEIN KINASE TNNI3K-RELATED"/>
    <property type="match status" value="1"/>
</dbReference>
<dbReference type="InterPro" id="IPR001245">
    <property type="entry name" value="Ser-Thr/Tyr_kinase_cat_dom"/>
</dbReference>
<dbReference type="GO" id="GO:0004674">
    <property type="term" value="F:protein serine/threonine kinase activity"/>
    <property type="evidence" value="ECO:0007669"/>
    <property type="project" value="TreeGrafter"/>
</dbReference>
<dbReference type="InterPro" id="IPR051681">
    <property type="entry name" value="Ser/Thr_Kinases-Pseudokinases"/>
</dbReference>
<dbReference type="GO" id="GO:0005524">
    <property type="term" value="F:ATP binding"/>
    <property type="evidence" value="ECO:0007669"/>
    <property type="project" value="InterPro"/>
</dbReference>
<gene>
    <name evidence="2" type="ORF">FWILDA_LOCUS9380</name>
</gene>
<dbReference type="PROSITE" id="PS50011">
    <property type="entry name" value="PROTEIN_KINASE_DOM"/>
    <property type="match status" value="1"/>
</dbReference>
<proteinExistence type="predicted"/>
<dbReference type="Pfam" id="PF07714">
    <property type="entry name" value="PK_Tyr_Ser-Thr"/>
    <property type="match status" value="1"/>
</dbReference>
<evidence type="ECO:0000313" key="2">
    <source>
        <dbReference type="EMBL" id="CAI2180027.1"/>
    </source>
</evidence>
<dbReference type="OrthoDB" id="515692at2759"/>
<comment type="caution">
    <text evidence="2">The sequence shown here is derived from an EMBL/GenBank/DDBJ whole genome shotgun (WGS) entry which is preliminary data.</text>
</comment>
<feature type="non-terminal residue" evidence="2">
    <location>
        <position position="444"/>
    </location>
</feature>
<dbReference type="InterPro" id="IPR036866">
    <property type="entry name" value="RibonucZ/Hydroxyglut_hydro"/>
</dbReference>
<keyword evidence="3" id="KW-1185">Reference proteome</keyword>
<sequence length="444" mass="51135">MDANLRNYLQQNHYTLTWKNRVKISHDLIHACLRIHNDNAIHRNLHSGNVLYLKYNDYWYISDLGFCGPMDKPSKSIYGNLPYIAPEVIAGKEVTTASDIYSIGIIMWELSSGQSPFLNYNHTYDFALRIVSGMRPKILSGTPSEYRRIMKQCWDAIPQNRPTVFTLVNEIEKLWKNCLNDSSCEYNSTISEISQSSGDALYPLPINISSSTIYRFDNLPDPKNATPDEQEEILPNIYRATFSQNYAKLSYPINVFLIHIPKTYDCILLDTSDPTNDNYLLNALSTHFSSHPNYNLKYIGLTNDNYDHTGSIIKLLKDYKQSKVLLGESKDDKLLKYLCRKDDIADRCQIIKQDYDEEFEFYDIFKPIFTFGNPSGSLSYLHIPSNSVFIGDLIMNISYLSYPSITLPLTLTIDQLNNVKLAITQIFQLDNVKHIFPSHDYSHN</sequence>
<feature type="domain" description="Protein kinase" evidence="1">
    <location>
        <begin position="1"/>
        <end position="174"/>
    </location>
</feature>
<dbReference type="Proteomes" id="UP001153678">
    <property type="component" value="Unassembled WGS sequence"/>
</dbReference>
<dbReference type="InterPro" id="IPR000719">
    <property type="entry name" value="Prot_kinase_dom"/>
</dbReference>
<protein>
    <submittedName>
        <fullName evidence="2">2454_t:CDS:1</fullName>
    </submittedName>
</protein>
<dbReference type="InterPro" id="IPR011009">
    <property type="entry name" value="Kinase-like_dom_sf"/>
</dbReference>